<dbReference type="AlphaFoldDB" id="A0A4R2HSB1"/>
<dbReference type="InterPro" id="IPR051796">
    <property type="entry name" value="ISF_SsuE-like"/>
</dbReference>
<dbReference type="Pfam" id="PF03358">
    <property type="entry name" value="FMN_red"/>
    <property type="match status" value="1"/>
</dbReference>
<sequence length="188" mass="20527">MSRDFLFLLGTTRPGGNTEALARLAAEQLPADVGQTWLRLDEHVGEPFRDVRHEGDGVYPAPLGGQCRLLEATLAATDLVIASPLYWFTVSASVKAYLDHWSAWMRVPGVGFRDRMAGKTMWAVTAHTAKDLAEVEPMLGTLRLVADYMGMRWGGELLAYGNRPGEAVAAPDVAVRAQNLFEVQPVAC</sequence>
<keyword evidence="2" id="KW-0288">FMN</keyword>
<reference evidence="4 5" key="1">
    <citation type="journal article" date="2015" name="Stand. Genomic Sci.">
        <title>Genomic Encyclopedia of Bacterial and Archaeal Type Strains, Phase III: the genomes of soil and plant-associated and newly described type strains.</title>
        <authorList>
            <person name="Whitman W.B."/>
            <person name="Woyke T."/>
            <person name="Klenk H.P."/>
            <person name="Zhou Y."/>
            <person name="Lilburn T.G."/>
            <person name="Beck B.J."/>
            <person name="De Vos P."/>
            <person name="Vandamme P."/>
            <person name="Eisen J.A."/>
            <person name="Garrity G."/>
            <person name="Hugenholtz P."/>
            <person name="Kyrpides N.C."/>
        </authorList>
    </citation>
    <scope>NUCLEOTIDE SEQUENCE [LARGE SCALE GENOMIC DNA]</scope>
    <source>
        <strain evidence="4 5">VKM Ac-2572</strain>
    </source>
</reference>
<name>A0A4R2HSB1_9ACTN</name>
<evidence type="ECO:0000256" key="2">
    <source>
        <dbReference type="ARBA" id="ARBA00022643"/>
    </source>
</evidence>
<feature type="domain" description="NADPH-dependent FMN reductase-like" evidence="3">
    <location>
        <begin position="6"/>
        <end position="134"/>
    </location>
</feature>
<dbReference type="Gene3D" id="3.40.50.360">
    <property type="match status" value="1"/>
</dbReference>
<dbReference type="EMBL" id="SLWN01000004">
    <property type="protein sequence ID" value="TCO32855.1"/>
    <property type="molecule type" value="Genomic_DNA"/>
</dbReference>
<evidence type="ECO:0000313" key="4">
    <source>
        <dbReference type="EMBL" id="TCO32855.1"/>
    </source>
</evidence>
<dbReference type="PANTHER" id="PTHR43278">
    <property type="entry name" value="NAD(P)H-DEPENDENT FMN-CONTAINING OXIDOREDUCTASE YWQN-RELATED"/>
    <property type="match status" value="1"/>
</dbReference>
<dbReference type="InterPro" id="IPR029039">
    <property type="entry name" value="Flavoprotein-like_sf"/>
</dbReference>
<accession>A0A4R2HSB1</accession>
<proteinExistence type="predicted"/>
<dbReference type="Proteomes" id="UP000294508">
    <property type="component" value="Unassembled WGS sequence"/>
</dbReference>
<dbReference type="InterPro" id="IPR005025">
    <property type="entry name" value="FMN_Rdtase-like_dom"/>
</dbReference>
<evidence type="ECO:0000256" key="1">
    <source>
        <dbReference type="ARBA" id="ARBA00022630"/>
    </source>
</evidence>
<dbReference type="SUPFAM" id="SSF52218">
    <property type="entry name" value="Flavoproteins"/>
    <property type="match status" value="1"/>
</dbReference>
<gene>
    <name evidence="4" type="ORF">EV652_104461</name>
</gene>
<evidence type="ECO:0000313" key="5">
    <source>
        <dbReference type="Proteomes" id="UP000294508"/>
    </source>
</evidence>
<evidence type="ECO:0000259" key="3">
    <source>
        <dbReference type="Pfam" id="PF03358"/>
    </source>
</evidence>
<keyword evidence="5" id="KW-1185">Reference proteome</keyword>
<keyword evidence="1" id="KW-0285">Flavoprotein</keyword>
<comment type="caution">
    <text evidence="4">The sequence shown here is derived from an EMBL/GenBank/DDBJ whole genome shotgun (WGS) entry which is preliminary data.</text>
</comment>
<organism evidence="4 5">
    <name type="scientific">Kribbella steppae</name>
    <dbReference type="NCBI Taxonomy" id="2512223"/>
    <lineage>
        <taxon>Bacteria</taxon>
        <taxon>Bacillati</taxon>
        <taxon>Actinomycetota</taxon>
        <taxon>Actinomycetes</taxon>
        <taxon>Propionibacteriales</taxon>
        <taxon>Kribbellaceae</taxon>
        <taxon>Kribbella</taxon>
    </lineage>
</organism>
<protein>
    <submittedName>
        <fullName evidence="4">Multimeric flavodoxin WrbA</fullName>
    </submittedName>
</protein>
<dbReference type="PANTHER" id="PTHR43278:SF4">
    <property type="entry name" value="NAD(P)H-DEPENDENT FMN-CONTAINING OXIDOREDUCTASE YWQN-RELATED"/>
    <property type="match status" value="1"/>
</dbReference>
<dbReference type="RefSeq" id="WP_242001761.1">
    <property type="nucleotide sequence ID" value="NZ_SLWN01000004.1"/>
</dbReference>
<dbReference type="GO" id="GO:0016491">
    <property type="term" value="F:oxidoreductase activity"/>
    <property type="evidence" value="ECO:0007669"/>
    <property type="project" value="InterPro"/>
</dbReference>